<comment type="caution">
    <text evidence="1">The sequence shown here is derived from an EMBL/GenBank/DDBJ whole genome shotgun (WGS) entry which is preliminary data.</text>
</comment>
<sequence length="103" mass="12753">MKKYRKRIRIENATAFKLEYFDGSGEKKYKEFVTEKSMEQFHKRQTDFLYLAINRYAFVNEKWHRFLKLTSPYVFERELESINKFFKENIEAENLQSFKNEEN</sequence>
<organism evidence="1 2">
    <name type="scientific">Epilithonimonas hispanica</name>
    <dbReference type="NCBI Taxonomy" id="358687"/>
    <lineage>
        <taxon>Bacteria</taxon>
        <taxon>Pseudomonadati</taxon>
        <taxon>Bacteroidota</taxon>
        <taxon>Flavobacteriia</taxon>
        <taxon>Flavobacteriales</taxon>
        <taxon>Weeksellaceae</taxon>
        <taxon>Chryseobacterium group</taxon>
        <taxon>Epilithonimonas</taxon>
    </lineage>
</organism>
<keyword evidence="2" id="KW-1185">Reference proteome</keyword>
<evidence type="ECO:0000313" key="1">
    <source>
        <dbReference type="EMBL" id="REC71349.1"/>
    </source>
</evidence>
<proteinExistence type="predicted"/>
<accession>A0A3D9D004</accession>
<dbReference type="AlphaFoldDB" id="A0A3D9D004"/>
<reference evidence="1 2" key="1">
    <citation type="journal article" date="2006" name="Int. J. Syst. Evol. Microbiol.">
        <title>Chryseobacterium hispanicum sp. nov., isolated from the drinking water distribution system of Sevilla, Spain.</title>
        <authorList>
            <person name="Gallego V."/>
            <person name="Garcia M.T."/>
            <person name="Ventosa A."/>
        </authorList>
    </citation>
    <scope>NUCLEOTIDE SEQUENCE [LARGE SCALE GENOMIC DNA]</scope>
    <source>
        <strain evidence="1 2">KCTC 22104</strain>
    </source>
</reference>
<dbReference type="EMBL" id="QNUG01000010">
    <property type="protein sequence ID" value="REC71349.1"/>
    <property type="molecule type" value="Genomic_DNA"/>
</dbReference>
<dbReference type="Proteomes" id="UP000256326">
    <property type="component" value="Unassembled WGS sequence"/>
</dbReference>
<protein>
    <submittedName>
        <fullName evidence="1">Uncharacterized protein</fullName>
    </submittedName>
</protein>
<evidence type="ECO:0000313" key="2">
    <source>
        <dbReference type="Proteomes" id="UP000256326"/>
    </source>
</evidence>
<name>A0A3D9D004_9FLAO</name>
<dbReference type="OrthoDB" id="1272500at2"/>
<gene>
    <name evidence="1" type="ORF">DRF58_05910</name>
</gene>
<dbReference type="RefSeq" id="WP_116033823.1">
    <property type="nucleotide sequence ID" value="NZ_JBHLVV010000052.1"/>
</dbReference>